<dbReference type="Gene3D" id="3.30.465.10">
    <property type="match status" value="1"/>
</dbReference>
<feature type="domain" description="FAD-binding PCMH-type" evidence="5">
    <location>
        <begin position="82"/>
        <end position="254"/>
    </location>
</feature>
<dbReference type="InterPro" id="IPR036318">
    <property type="entry name" value="FAD-bd_PCMH-like_sf"/>
</dbReference>
<dbReference type="InterPro" id="IPR006094">
    <property type="entry name" value="Oxid_FAD_bind_N"/>
</dbReference>
<reference evidence="6 7" key="1">
    <citation type="submission" date="2017-07" db="EMBL/GenBank/DDBJ databases">
        <title>Genome sequence of the Sordaria macrospora wild type strain R19027.</title>
        <authorList>
            <person name="Nowrousian M."/>
            <person name="Teichert I."/>
            <person name="Kueck U."/>
        </authorList>
    </citation>
    <scope>NUCLEOTIDE SEQUENCE [LARGE SCALE GENOMIC DNA]</scope>
    <source>
        <strain evidence="6 7">R19027</strain>
        <tissue evidence="6">Mycelium</tissue>
    </source>
</reference>
<dbReference type="SUPFAM" id="SSF56176">
    <property type="entry name" value="FAD-binding/transporter-associated domain-like"/>
    <property type="match status" value="1"/>
</dbReference>
<dbReference type="VEuPathDB" id="FungiDB:SMAC_08600"/>
<comment type="caution">
    <text evidence="6">The sequence shown here is derived from an EMBL/GenBank/DDBJ whole genome shotgun (WGS) entry which is preliminary data.</text>
</comment>
<dbReference type="GO" id="GO:0071949">
    <property type="term" value="F:FAD binding"/>
    <property type="evidence" value="ECO:0007669"/>
    <property type="project" value="InterPro"/>
</dbReference>
<dbReference type="PANTHER" id="PTHR42973">
    <property type="entry name" value="BINDING OXIDOREDUCTASE, PUTATIVE (AFU_ORTHOLOGUE AFUA_1G17690)-RELATED"/>
    <property type="match status" value="1"/>
</dbReference>
<dbReference type="OMA" id="WGEVYAW"/>
<name>A0A8S8ZRG8_SORMA</name>
<evidence type="ECO:0000256" key="3">
    <source>
        <dbReference type="ARBA" id="ARBA00022827"/>
    </source>
</evidence>
<evidence type="ECO:0000313" key="7">
    <source>
        <dbReference type="Proteomes" id="UP000433876"/>
    </source>
</evidence>
<evidence type="ECO:0000256" key="4">
    <source>
        <dbReference type="ARBA" id="ARBA00023002"/>
    </source>
</evidence>
<dbReference type="GO" id="GO:0016491">
    <property type="term" value="F:oxidoreductase activity"/>
    <property type="evidence" value="ECO:0007669"/>
    <property type="project" value="UniProtKB-KW"/>
</dbReference>
<dbReference type="Pfam" id="PF01565">
    <property type="entry name" value="FAD_binding_4"/>
    <property type="match status" value="1"/>
</dbReference>
<dbReference type="PANTHER" id="PTHR42973:SF54">
    <property type="entry name" value="FAD-BINDING PCMH-TYPE DOMAIN-CONTAINING PROTEIN"/>
    <property type="match status" value="1"/>
</dbReference>
<evidence type="ECO:0000259" key="5">
    <source>
        <dbReference type="PROSITE" id="PS51387"/>
    </source>
</evidence>
<protein>
    <recommendedName>
        <fullName evidence="5">FAD-binding PCMH-type domain-containing protein</fullName>
    </recommendedName>
</protein>
<evidence type="ECO:0000256" key="2">
    <source>
        <dbReference type="ARBA" id="ARBA00022630"/>
    </source>
</evidence>
<organism evidence="6 7">
    <name type="scientific">Sordaria macrospora</name>
    <dbReference type="NCBI Taxonomy" id="5147"/>
    <lineage>
        <taxon>Eukaryota</taxon>
        <taxon>Fungi</taxon>
        <taxon>Dikarya</taxon>
        <taxon>Ascomycota</taxon>
        <taxon>Pezizomycotina</taxon>
        <taxon>Sordariomycetes</taxon>
        <taxon>Sordariomycetidae</taxon>
        <taxon>Sordariales</taxon>
        <taxon>Sordariaceae</taxon>
        <taxon>Sordaria</taxon>
    </lineage>
</organism>
<dbReference type="EMBL" id="NMPR01000051">
    <property type="protein sequence ID" value="KAA8632613.1"/>
    <property type="molecule type" value="Genomic_DNA"/>
</dbReference>
<proteinExistence type="inferred from homology"/>
<evidence type="ECO:0000313" key="6">
    <source>
        <dbReference type="EMBL" id="KAA8632613.1"/>
    </source>
</evidence>
<evidence type="ECO:0000256" key="1">
    <source>
        <dbReference type="ARBA" id="ARBA00005466"/>
    </source>
</evidence>
<sequence>MTIHKMSALLKLIRVTRTHLLSTTKHSFFRQNSTMSVPKTDLERAAAARDLLKSIFGQRVTTFDDDASGPRLALRAPWSTTCHTRSAAYFQPETPAEVSTALSIITKTQSKFAVRATGHNPNPGFSSTHEDAVIIDLHRLDTKTFDEETGIASIGAGNTWGEVYTWLEGKGRSVMGGRYQEIGVAGFCLGGGMPGFVNLRGMGCDQVRGFEVVLGDGTPVYCSAHVRSDLYRALKGGGSNFGVVTRFELQTYALLKTQYIVSLYKPNDYANIIKASVDAHKEMENDPKAAYFTNVHRDFVAIGQLYADTPKEEPKVFEPFRKLESMMAPVVPKTDGTLSTLAQAIGHRPPKGKRVIFTISTKVDQDLYLAIHKIWQDVTATLPSSADGTDLHYTIQPVTASAARAGQDNGTGDNALGLEEVSQNWYVFTLEYQWNGDDSVHKPAMDSIYEQVKNAAEESGLLLDFVCPTFADKRQDVLRGFGEENVELIKEVAGKYDGEGVFQKLQYGGFLVRDL</sequence>
<comment type="similarity">
    <text evidence="1">Belongs to the oxygen-dependent FAD-linked oxidoreductase family.</text>
</comment>
<keyword evidence="2" id="KW-0285">Flavoprotein</keyword>
<dbReference type="InterPro" id="IPR016169">
    <property type="entry name" value="FAD-bd_PCMH_sub2"/>
</dbReference>
<keyword evidence="4" id="KW-0560">Oxidoreductase</keyword>
<dbReference type="PROSITE" id="PS51387">
    <property type="entry name" value="FAD_PCMH"/>
    <property type="match status" value="1"/>
</dbReference>
<keyword evidence="3" id="KW-0274">FAD</keyword>
<dbReference type="InterPro" id="IPR016166">
    <property type="entry name" value="FAD-bd_PCMH"/>
</dbReference>
<gene>
    <name evidence="6" type="ORF">SMACR_08600</name>
</gene>
<accession>A0A8S8ZRG8</accession>
<dbReference type="AlphaFoldDB" id="A0A8S8ZRG8"/>
<dbReference type="Proteomes" id="UP000433876">
    <property type="component" value="Unassembled WGS sequence"/>
</dbReference>
<dbReference type="InterPro" id="IPR050416">
    <property type="entry name" value="FAD-linked_Oxidoreductase"/>
</dbReference>